<dbReference type="SUPFAM" id="SSF56112">
    <property type="entry name" value="Protein kinase-like (PK-like)"/>
    <property type="match status" value="1"/>
</dbReference>
<evidence type="ECO:0000256" key="7">
    <source>
        <dbReference type="ARBA" id="ARBA00047899"/>
    </source>
</evidence>
<dbReference type="OrthoDB" id="4062651at2759"/>
<keyword evidence="4 9" id="KW-0547">Nucleotide-binding</keyword>
<feature type="compositionally biased region" description="Low complexity" evidence="10">
    <location>
        <begin position="18"/>
        <end position="34"/>
    </location>
</feature>
<feature type="compositionally biased region" description="Basic residues" evidence="10">
    <location>
        <begin position="37"/>
        <end position="46"/>
    </location>
</feature>
<feature type="compositionally biased region" description="Low complexity" evidence="10">
    <location>
        <begin position="67"/>
        <end position="86"/>
    </location>
</feature>
<name>A0A8X7NJ82_CANPA</name>
<dbReference type="InterPro" id="IPR011009">
    <property type="entry name" value="Kinase-like_dom_sf"/>
</dbReference>
<dbReference type="InterPro" id="IPR017441">
    <property type="entry name" value="Protein_kinase_ATP_BS"/>
</dbReference>
<dbReference type="GO" id="GO:0005524">
    <property type="term" value="F:ATP binding"/>
    <property type="evidence" value="ECO:0007669"/>
    <property type="project" value="UniProtKB-UniRule"/>
</dbReference>
<evidence type="ECO:0000256" key="9">
    <source>
        <dbReference type="PROSITE-ProRule" id="PRU10141"/>
    </source>
</evidence>
<feature type="region of interest" description="Disordered" evidence="10">
    <location>
        <begin position="155"/>
        <end position="186"/>
    </location>
</feature>
<dbReference type="Proteomes" id="UP000590412">
    <property type="component" value="Unassembled WGS sequence"/>
</dbReference>
<feature type="compositionally biased region" description="Low complexity" evidence="10">
    <location>
        <begin position="684"/>
        <end position="708"/>
    </location>
</feature>
<dbReference type="InterPro" id="IPR000719">
    <property type="entry name" value="Prot_kinase_dom"/>
</dbReference>
<feature type="compositionally biased region" description="Low complexity" evidence="10">
    <location>
        <begin position="778"/>
        <end position="787"/>
    </location>
</feature>
<dbReference type="SMART" id="SM00220">
    <property type="entry name" value="S_TKc"/>
    <property type="match status" value="1"/>
</dbReference>
<comment type="caution">
    <text evidence="12">The sequence shown here is derived from an EMBL/GenBank/DDBJ whole genome shotgun (WGS) entry which is preliminary data.</text>
</comment>
<dbReference type="GO" id="GO:0030447">
    <property type="term" value="P:filamentous growth"/>
    <property type="evidence" value="ECO:0007669"/>
    <property type="project" value="UniProtKB-ARBA"/>
</dbReference>
<evidence type="ECO:0000256" key="1">
    <source>
        <dbReference type="ARBA" id="ARBA00012513"/>
    </source>
</evidence>
<evidence type="ECO:0000256" key="4">
    <source>
        <dbReference type="ARBA" id="ARBA00022741"/>
    </source>
</evidence>
<dbReference type="EMBL" id="JABWAB010000009">
    <property type="protein sequence ID" value="KAF6045374.1"/>
    <property type="molecule type" value="Genomic_DNA"/>
</dbReference>
<accession>A0A8X7NJ82</accession>
<feature type="region of interest" description="Disordered" evidence="10">
    <location>
        <begin position="680"/>
        <end position="720"/>
    </location>
</feature>
<evidence type="ECO:0000313" key="13">
    <source>
        <dbReference type="Proteomes" id="UP000590412"/>
    </source>
</evidence>
<dbReference type="PANTHER" id="PTHR24348">
    <property type="entry name" value="SERINE/THREONINE-PROTEIN KINASE UNC-51-RELATED"/>
    <property type="match status" value="1"/>
</dbReference>
<comment type="catalytic activity">
    <reaction evidence="7">
        <text>L-threonyl-[protein] + ATP = O-phospho-L-threonyl-[protein] + ADP + H(+)</text>
        <dbReference type="Rhea" id="RHEA:46608"/>
        <dbReference type="Rhea" id="RHEA-COMP:11060"/>
        <dbReference type="Rhea" id="RHEA-COMP:11605"/>
        <dbReference type="ChEBI" id="CHEBI:15378"/>
        <dbReference type="ChEBI" id="CHEBI:30013"/>
        <dbReference type="ChEBI" id="CHEBI:30616"/>
        <dbReference type="ChEBI" id="CHEBI:61977"/>
        <dbReference type="ChEBI" id="CHEBI:456216"/>
        <dbReference type="EC" id="2.7.11.1"/>
    </reaction>
</comment>
<keyword evidence="5 12" id="KW-0418">Kinase</keyword>
<keyword evidence="6 9" id="KW-0067">ATP-binding</keyword>
<feature type="compositionally biased region" description="Polar residues" evidence="10">
    <location>
        <begin position="588"/>
        <end position="599"/>
    </location>
</feature>
<evidence type="ECO:0000259" key="11">
    <source>
        <dbReference type="PROSITE" id="PS50011"/>
    </source>
</evidence>
<dbReference type="PROSITE" id="PS00108">
    <property type="entry name" value="PROTEIN_KINASE_ST"/>
    <property type="match status" value="1"/>
</dbReference>
<dbReference type="FunFam" id="1.10.510.10:FF:000949">
    <property type="entry name" value="Serine/threonine-protein kinase PTK1/STK1"/>
    <property type="match status" value="1"/>
</dbReference>
<evidence type="ECO:0000256" key="6">
    <source>
        <dbReference type="ARBA" id="ARBA00022840"/>
    </source>
</evidence>
<dbReference type="EC" id="2.7.11.1" evidence="1"/>
<reference evidence="12" key="1">
    <citation type="submission" date="2020-03" db="EMBL/GenBank/DDBJ databases">
        <title>FDA dAtabase for Regulatory Grade micrObial Sequences (FDA-ARGOS): Supporting development and validation of Infectious Disease Dx tests.</title>
        <authorList>
            <person name="Campos J."/>
            <person name="Goldberg B."/>
            <person name="Tallon L."/>
            <person name="Sadzewicz L."/>
            <person name="Vavikolanu K."/>
            <person name="Mehta A."/>
            <person name="Aluvathingal J."/>
            <person name="Nadendla S."/>
            <person name="Nandy P."/>
            <person name="Geyer C."/>
            <person name="Yan Y."/>
            <person name="Sichtig H."/>
        </authorList>
    </citation>
    <scope>NUCLEOTIDE SEQUENCE [LARGE SCALE GENOMIC DNA]</scope>
    <source>
        <strain evidence="12">FDAARGOS_652</strain>
    </source>
</reference>
<evidence type="ECO:0000256" key="3">
    <source>
        <dbReference type="ARBA" id="ARBA00022679"/>
    </source>
</evidence>
<keyword evidence="2" id="KW-0723">Serine/threonine-protein kinase</keyword>
<keyword evidence="3" id="KW-0808">Transferase</keyword>
<dbReference type="Gene3D" id="1.10.510.10">
    <property type="entry name" value="Transferase(Phosphotransferase) domain 1"/>
    <property type="match status" value="1"/>
</dbReference>
<feature type="compositionally biased region" description="Basic and acidic residues" evidence="10">
    <location>
        <begin position="738"/>
        <end position="752"/>
    </location>
</feature>
<protein>
    <recommendedName>
        <fullName evidence="1">non-specific serine/threonine protein kinase</fullName>
        <ecNumber evidence="1">2.7.11.1</ecNumber>
    </recommendedName>
</protein>
<dbReference type="AlphaFoldDB" id="A0A8X7NJ82"/>
<dbReference type="GO" id="GO:0004674">
    <property type="term" value="F:protein serine/threonine kinase activity"/>
    <property type="evidence" value="ECO:0007669"/>
    <property type="project" value="UniProtKB-KW"/>
</dbReference>
<dbReference type="GO" id="GO:0010506">
    <property type="term" value="P:regulation of autophagy"/>
    <property type="evidence" value="ECO:0007669"/>
    <property type="project" value="InterPro"/>
</dbReference>
<feature type="compositionally biased region" description="Polar residues" evidence="10">
    <location>
        <begin position="53"/>
        <end position="66"/>
    </location>
</feature>
<gene>
    <name evidence="12" type="ORF">FOB60_004946</name>
</gene>
<feature type="domain" description="Protein kinase" evidence="11">
    <location>
        <begin position="252"/>
        <end position="558"/>
    </location>
</feature>
<organism evidence="12 13">
    <name type="scientific">Candida parapsilosis</name>
    <name type="common">Yeast</name>
    <dbReference type="NCBI Taxonomy" id="5480"/>
    <lineage>
        <taxon>Eukaryota</taxon>
        <taxon>Fungi</taxon>
        <taxon>Dikarya</taxon>
        <taxon>Ascomycota</taxon>
        <taxon>Saccharomycotina</taxon>
        <taxon>Pichiomycetes</taxon>
        <taxon>Debaryomycetaceae</taxon>
        <taxon>Candida/Lodderomyces clade</taxon>
        <taxon>Candida</taxon>
    </lineage>
</organism>
<evidence type="ECO:0000256" key="10">
    <source>
        <dbReference type="SAM" id="MobiDB-lite"/>
    </source>
</evidence>
<dbReference type="Pfam" id="PF00069">
    <property type="entry name" value="Pkinase"/>
    <property type="match status" value="1"/>
</dbReference>
<feature type="region of interest" description="Disordered" evidence="10">
    <location>
        <begin position="643"/>
        <end position="668"/>
    </location>
</feature>
<dbReference type="GO" id="GO:0005737">
    <property type="term" value="C:cytoplasm"/>
    <property type="evidence" value="ECO:0007669"/>
    <property type="project" value="TreeGrafter"/>
</dbReference>
<feature type="compositionally biased region" description="Basic and acidic residues" evidence="10">
    <location>
        <begin position="764"/>
        <end position="777"/>
    </location>
</feature>
<evidence type="ECO:0000313" key="12">
    <source>
        <dbReference type="EMBL" id="KAF6045374.1"/>
    </source>
</evidence>
<evidence type="ECO:0000256" key="2">
    <source>
        <dbReference type="ARBA" id="ARBA00022527"/>
    </source>
</evidence>
<evidence type="ECO:0000256" key="5">
    <source>
        <dbReference type="ARBA" id="ARBA00022777"/>
    </source>
</evidence>
<feature type="compositionally biased region" description="Low complexity" evidence="10">
    <location>
        <begin position="753"/>
        <end position="763"/>
    </location>
</feature>
<evidence type="ECO:0000256" key="8">
    <source>
        <dbReference type="ARBA" id="ARBA00048679"/>
    </source>
</evidence>
<sequence>MKEQHHGGLKALFKKDISPSNSNSSSSNADPSASHTKLSKLFHHHKDKGDSGATPTSSRNTSPHGKQQQQQQQQSQLAQPGQAPSPVTGDGPKRTSSVLSLRRRNTNPLNPTSSGRERANSELQHPKPQHVSGATPNKKLTKAETLAHFQQMDSRNKATQHLRSSRVPSVHNLPSHSPGLETASPNHEKIVYNPYGMKKTPSQEPKRNTSFYLSGNNDGERIVANPVANPNDYLPPDLQQPHVNLLEDFEIDVGNKKLGDGGSSDVRIINSRHNKRSLYALKKFTMLSKETDEEFYQRVSKEYIIQKKCSRSRHVADVLAILRIQSQANLTRGWGVVMEFCSGGDLFSLIVRPGWKKSPLSEKYCLFKQIAYGLKFIHECDVAHRDLKPENVLLDGNGMAKLCDFGVSTYQHEVPGDFNSPVRLSTSYVGSPPYSPPEVMVLKDKSASEAKNFAYDMFKSDHWALGMLLFCLIYGGVPFQQSTPLDHAYRDYAFNHKRFCSDHQNFKNNKGFNKGPGVEFKMAAKFESTGASRVAWKLCDPSVSTRYDLELLFQDPWFQAVEMCIYEDPDQDVNPFVLPGTGGEAPGSGTSSGYNSQAPSRKGTFIKHNGNGSVNGDGYASHDEGNNILSGSLRSMLDLTDASEKTNNNNINSGTRNASSSNASLHSYDNTALPRTKSMLDFDQPSQSSPKQQSSSSNSSPQQLPQQQFTPDHSLNNGNLPALEESDIEHEPELDAVQKQDQLEQKHIEHQLQIEQQQQYDQQRGLEEKQREERREQSSQPKSSSSENEQDRKGSSSPSSLNHDASAPPSREPSRFKLPPSRHDTSNTSNSAITEDEGEQDNNGSNDDEASCHSLSDIKKHHGHVLRSASNFKLEADGTCDLGYKLKRHHHNEVSNAASIGRR</sequence>
<dbReference type="PROSITE" id="PS00107">
    <property type="entry name" value="PROTEIN_KINASE_ATP"/>
    <property type="match status" value="1"/>
</dbReference>
<dbReference type="InterPro" id="IPR008271">
    <property type="entry name" value="Ser/Thr_kinase_AS"/>
</dbReference>
<proteinExistence type="predicted"/>
<feature type="compositionally biased region" description="Polar residues" evidence="10">
    <location>
        <begin position="709"/>
        <end position="719"/>
    </location>
</feature>
<feature type="binding site" evidence="9">
    <location>
        <position position="282"/>
    </location>
    <ligand>
        <name>ATP</name>
        <dbReference type="ChEBI" id="CHEBI:30616"/>
    </ligand>
</feature>
<dbReference type="PROSITE" id="PS50011">
    <property type="entry name" value="PROTEIN_KINASE_DOM"/>
    <property type="match status" value="1"/>
</dbReference>
<feature type="compositionally biased region" description="Polar residues" evidence="10">
    <location>
        <begin position="653"/>
        <end position="668"/>
    </location>
</feature>
<dbReference type="InterPro" id="IPR045269">
    <property type="entry name" value="Atg1-like"/>
</dbReference>
<comment type="catalytic activity">
    <reaction evidence="8">
        <text>L-seryl-[protein] + ATP = O-phospho-L-seryl-[protein] + ADP + H(+)</text>
        <dbReference type="Rhea" id="RHEA:17989"/>
        <dbReference type="Rhea" id="RHEA-COMP:9863"/>
        <dbReference type="Rhea" id="RHEA-COMP:11604"/>
        <dbReference type="ChEBI" id="CHEBI:15378"/>
        <dbReference type="ChEBI" id="CHEBI:29999"/>
        <dbReference type="ChEBI" id="CHEBI:30616"/>
        <dbReference type="ChEBI" id="CHEBI:83421"/>
        <dbReference type="ChEBI" id="CHEBI:456216"/>
        <dbReference type="EC" id="2.7.11.1"/>
    </reaction>
</comment>
<feature type="region of interest" description="Disordered" evidence="10">
    <location>
        <begin position="575"/>
        <end position="619"/>
    </location>
</feature>
<feature type="region of interest" description="Disordered" evidence="10">
    <location>
        <begin position="1"/>
        <end position="138"/>
    </location>
</feature>
<feature type="region of interest" description="Disordered" evidence="10">
    <location>
        <begin position="738"/>
        <end position="855"/>
    </location>
</feature>